<feature type="non-terminal residue" evidence="1">
    <location>
        <position position="87"/>
    </location>
</feature>
<dbReference type="OrthoDB" id="206452at2759"/>
<keyword evidence="2" id="KW-1185">Reference proteome</keyword>
<evidence type="ECO:0000313" key="1">
    <source>
        <dbReference type="EMBL" id="KAG5627753.1"/>
    </source>
</evidence>
<sequence>MEALRLTFDNLTVIVVCFTSPDHQELSSMHQRRLRKELQLLCRSLAQKFVGESDPVAKSCIEELKCAKSPEEVARIGRRIQRQQPNL</sequence>
<organism evidence="1 2">
    <name type="scientific">Solanum commersonii</name>
    <name type="common">Commerson's wild potato</name>
    <name type="synonym">Commerson's nightshade</name>
    <dbReference type="NCBI Taxonomy" id="4109"/>
    <lineage>
        <taxon>Eukaryota</taxon>
        <taxon>Viridiplantae</taxon>
        <taxon>Streptophyta</taxon>
        <taxon>Embryophyta</taxon>
        <taxon>Tracheophyta</taxon>
        <taxon>Spermatophyta</taxon>
        <taxon>Magnoliopsida</taxon>
        <taxon>eudicotyledons</taxon>
        <taxon>Gunneridae</taxon>
        <taxon>Pentapetalae</taxon>
        <taxon>asterids</taxon>
        <taxon>lamiids</taxon>
        <taxon>Solanales</taxon>
        <taxon>Solanaceae</taxon>
        <taxon>Solanoideae</taxon>
        <taxon>Solaneae</taxon>
        <taxon>Solanum</taxon>
    </lineage>
</organism>
<dbReference type="Proteomes" id="UP000824120">
    <property type="component" value="Chromosome 2"/>
</dbReference>
<protein>
    <submittedName>
        <fullName evidence="1">Uncharacterized protein</fullName>
    </submittedName>
</protein>
<dbReference type="EMBL" id="JACXVP010000002">
    <property type="protein sequence ID" value="KAG5627753.1"/>
    <property type="molecule type" value="Genomic_DNA"/>
</dbReference>
<gene>
    <name evidence="1" type="ORF">H5410_012971</name>
</gene>
<comment type="caution">
    <text evidence="1">The sequence shown here is derived from an EMBL/GenBank/DDBJ whole genome shotgun (WGS) entry which is preliminary data.</text>
</comment>
<proteinExistence type="predicted"/>
<dbReference type="AlphaFoldDB" id="A0A9J6ATU7"/>
<evidence type="ECO:0000313" key="2">
    <source>
        <dbReference type="Proteomes" id="UP000824120"/>
    </source>
</evidence>
<accession>A0A9J6ATU7</accession>
<reference evidence="1 2" key="1">
    <citation type="submission" date="2020-09" db="EMBL/GenBank/DDBJ databases">
        <title>De no assembly of potato wild relative species, Solanum commersonii.</title>
        <authorList>
            <person name="Cho K."/>
        </authorList>
    </citation>
    <scope>NUCLEOTIDE SEQUENCE [LARGE SCALE GENOMIC DNA]</scope>
    <source>
        <strain evidence="1">LZ3.2</strain>
        <tissue evidence="1">Leaf</tissue>
    </source>
</reference>
<name>A0A9J6ATU7_SOLCO</name>